<reference evidence="1" key="1">
    <citation type="journal article" date="2020" name="Stud. Mycol.">
        <title>101 Dothideomycetes genomes: a test case for predicting lifestyles and emergence of pathogens.</title>
        <authorList>
            <person name="Haridas S."/>
            <person name="Albert R."/>
            <person name="Binder M."/>
            <person name="Bloem J."/>
            <person name="Labutti K."/>
            <person name="Salamov A."/>
            <person name="Andreopoulos B."/>
            <person name="Baker S."/>
            <person name="Barry K."/>
            <person name="Bills G."/>
            <person name="Bluhm B."/>
            <person name="Cannon C."/>
            <person name="Castanera R."/>
            <person name="Culley D."/>
            <person name="Daum C."/>
            <person name="Ezra D."/>
            <person name="Gonzalez J."/>
            <person name="Henrissat B."/>
            <person name="Kuo A."/>
            <person name="Liang C."/>
            <person name="Lipzen A."/>
            <person name="Lutzoni F."/>
            <person name="Magnuson J."/>
            <person name="Mondo S."/>
            <person name="Nolan M."/>
            <person name="Ohm R."/>
            <person name="Pangilinan J."/>
            <person name="Park H.-J."/>
            <person name="Ramirez L."/>
            <person name="Alfaro M."/>
            <person name="Sun H."/>
            <person name="Tritt A."/>
            <person name="Yoshinaga Y."/>
            <person name="Zwiers L.-H."/>
            <person name="Turgeon B."/>
            <person name="Goodwin S."/>
            <person name="Spatafora J."/>
            <person name="Crous P."/>
            <person name="Grigoriev I."/>
        </authorList>
    </citation>
    <scope>NUCLEOTIDE SEQUENCE</scope>
    <source>
        <strain evidence="1">CBS 480.64</strain>
    </source>
</reference>
<evidence type="ECO:0000313" key="2">
    <source>
        <dbReference type="Proteomes" id="UP000799421"/>
    </source>
</evidence>
<gene>
    <name evidence="1" type="ORF">K470DRAFT_134592</name>
</gene>
<proteinExistence type="predicted"/>
<dbReference type="Proteomes" id="UP000799421">
    <property type="component" value="Unassembled WGS sequence"/>
</dbReference>
<name>A0A6A7BTP0_9PEZI</name>
<accession>A0A6A7BTP0</accession>
<sequence length="182" mass="20248">MLIDFGGTRFKHGGNPVEPGHIGADISEFGRSGPCMWKEGLSGKDGFDIKGRCEISLLNMSVYWHDKAWFLYAVYDDASLLRRGPPAVIGRTVALNPNKLRNPDFAQRLTLDCQPSCQPAIKKIPNVQNVSTDRKNAHPRSSVTPYLSQPQAQRFYLSKEENLHITTMAPNESLKSPSSNGY</sequence>
<keyword evidence="2" id="KW-1185">Reference proteome</keyword>
<evidence type="ECO:0000313" key="1">
    <source>
        <dbReference type="EMBL" id="KAF2858317.1"/>
    </source>
</evidence>
<dbReference type="AlphaFoldDB" id="A0A6A7BTP0"/>
<protein>
    <submittedName>
        <fullName evidence="1">Uncharacterized protein</fullName>
    </submittedName>
</protein>
<organism evidence="1 2">
    <name type="scientific">Piedraia hortae CBS 480.64</name>
    <dbReference type="NCBI Taxonomy" id="1314780"/>
    <lineage>
        <taxon>Eukaryota</taxon>
        <taxon>Fungi</taxon>
        <taxon>Dikarya</taxon>
        <taxon>Ascomycota</taxon>
        <taxon>Pezizomycotina</taxon>
        <taxon>Dothideomycetes</taxon>
        <taxon>Dothideomycetidae</taxon>
        <taxon>Capnodiales</taxon>
        <taxon>Piedraiaceae</taxon>
        <taxon>Piedraia</taxon>
    </lineage>
</organism>
<dbReference type="EMBL" id="MU006012">
    <property type="protein sequence ID" value="KAF2858317.1"/>
    <property type="molecule type" value="Genomic_DNA"/>
</dbReference>